<dbReference type="Pfam" id="PF01471">
    <property type="entry name" value="PG_binding_1"/>
    <property type="match status" value="1"/>
</dbReference>
<comment type="similarity">
    <text evidence="2">Belongs to the YkuD family.</text>
</comment>
<comment type="pathway">
    <text evidence="1 7">Cell wall biogenesis; peptidoglycan biosynthesis.</text>
</comment>
<evidence type="ECO:0000256" key="5">
    <source>
        <dbReference type="ARBA" id="ARBA00022984"/>
    </source>
</evidence>
<feature type="active site" description="Proton donor/acceptor" evidence="7">
    <location>
        <position position="453"/>
    </location>
</feature>
<dbReference type="SUPFAM" id="SSF141523">
    <property type="entry name" value="L,D-transpeptidase catalytic domain-like"/>
    <property type="match status" value="1"/>
</dbReference>
<feature type="domain" description="L,D-TPase catalytic" evidence="9">
    <location>
        <begin position="325"/>
        <end position="495"/>
    </location>
</feature>
<keyword evidence="8" id="KW-0732">Signal</keyword>
<dbReference type="Gene3D" id="2.40.440.10">
    <property type="entry name" value="L,D-transpeptidase catalytic domain-like"/>
    <property type="match status" value="1"/>
</dbReference>
<evidence type="ECO:0000313" key="10">
    <source>
        <dbReference type="EMBL" id="MFC3282003.1"/>
    </source>
</evidence>
<proteinExistence type="inferred from homology"/>
<dbReference type="Pfam" id="PF20142">
    <property type="entry name" value="Scaffold"/>
    <property type="match status" value="1"/>
</dbReference>
<dbReference type="Proteomes" id="UP001595579">
    <property type="component" value="Unassembled WGS sequence"/>
</dbReference>
<keyword evidence="6 7" id="KW-0961">Cell wall biogenesis/degradation</keyword>
<feature type="active site" description="Nucleophile" evidence="7">
    <location>
        <position position="472"/>
    </location>
</feature>
<dbReference type="InterPro" id="IPR036365">
    <property type="entry name" value="PGBD-like_sf"/>
</dbReference>
<dbReference type="EMBL" id="JBHRUG010000001">
    <property type="protein sequence ID" value="MFC3282003.1"/>
    <property type="molecule type" value="Genomic_DNA"/>
</dbReference>
<feature type="signal peptide" evidence="8">
    <location>
        <begin position="1"/>
        <end position="23"/>
    </location>
</feature>
<dbReference type="InterPro" id="IPR002477">
    <property type="entry name" value="Peptidoglycan-bd-like"/>
</dbReference>
<organism evidence="10 11">
    <name type="scientific">Litchfieldella rifensis</name>
    <dbReference type="NCBI Taxonomy" id="762643"/>
    <lineage>
        <taxon>Bacteria</taxon>
        <taxon>Pseudomonadati</taxon>
        <taxon>Pseudomonadota</taxon>
        <taxon>Gammaproteobacteria</taxon>
        <taxon>Oceanospirillales</taxon>
        <taxon>Halomonadaceae</taxon>
        <taxon>Litchfieldella</taxon>
    </lineage>
</organism>
<sequence>MLPYRLTQVLLVSLFATLWVAEAAWGQTETSNGASPDEVSARLQALVQDGPRDNVLNRHVHDFYAARDFQPVWNDDRHISALVAALHGLDDDGLIPADYRPDALAQAWQRIQDRNSDALARVDLGATRRFLRALRYLHLGKVDPTAVDSDWEIPRPGFAPDMAALSRAVEAGDIEGAFDRARPDYPPYQRLREGLGRYRAIEAAGGWPQVPAREAPLRPGDRHPDVALLRERLGVLGQPELLVADADYYREEHAGLILDVPEAKRYDAALADAVRRFQRRHLLEDDGVVGPQTRAALNVGVSRRIDQIRVNLERARWMLHDLPDSFVLVDIAGYELRYFLPGDDVWQTRIVVGQPYRTTPTLRSEITRLTFNPTWTVPPTIFREDKLPKIREDLEYLKRKNLAVIDMQGRHLDPQEVDWQNPGAIMLRQAAGGQNPLGRVVIRFPNRHSVYLHDTPSQHLFDNPQRAVSSGCIRVENAMQFVRLLLDDNRRWDAAALQQAVASGETRTVDLSQRVPVILHYWTVDTAENGSLAFRPDIYRRDSDLLLALNRPSTENYD</sequence>
<dbReference type="Pfam" id="PF03734">
    <property type="entry name" value="YkuD"/>
    <property type="match status" value="1"/>
</dbReference>
<evidence type="ECO:0000256" key="7">
    <source>
        <dbReference type="PROSITE-ProRule" id="PRU01373"/>
    </source>
</evidence>
<evidence type="ECO:0000256" key="6">
    <source>
        <dbReference type="ARBA" id="ARBA00023316"/>
    </source>
</evidence>
<feature type="chain" id="PRO_5046870470" evidence="8">
    <location>
        <begin position="24"/>
        <end position="558"/>
    </location>
</feature>
<keyword evidence="4 7" id="KW-0133">Cell shape</keyword>
<name>A0ABV7LHT6_9GAMM</name>
<dbReference type="PROSITE" id="PS52029">
    <property type="entry name" value="LD_TPASE"/>
    <property type="match status" value="1"/>
</dbReference>
<reference evidence="11" key="1">
    <citation type="journal article" date="2019" name="Int. J. Syst. Evol. Microbiol.">
        <title>The Global Catalogue of Microorganisms (GCM) 10K type strain sequencing project: providing services to taxonomists for standard genome sequencing and annotation.</title>
        <authorList>
            <consortium name="The Broad Institute Genomics Platform"/>
            <consortium name="The Broad Institute Genome Sequencing Center for Infectious Disease"/>
            <person name="Wu L."/>
            <person name="Ma J."/>
        </authorList>
    </citation>
    <scope>NUCLEOTIDE SEQUENCE [LARGE SCALE GENOMIC DNA]</scope>
    <source>
        <strain evidence="11">CECT 7698</strain>
    </source>
</reference>
<keyword evidence="5 7" id="KW-0573">Peptidoglycan synthesis</keyword>
<dbReference type="PANTHER" id="PTHR41533">
    <property type="entry name" value="L,D-TRANSPEPTIDASE HI_1667-RELATED"/>
    <property type="match status" value="1"/>
</dbReference>
<evidence type="ECO:0000313" key="11">
    <source>
        <dbReference type="Proteomes" id="UP001595579"/>
    </source>
</evidence>
<dbReference type="RefSeq" id="WP_386770339.1">
    <property type="nucleotide sequence ID" value="NZ_JBHRUG010000001.1"/>
</dbReference>
<evidence type="ECO:0000256" key="1">
    <source>
        <dbReference type="ARBA" id="ARBA00004752"/>
    </source>
</evidence>
<evidence type="ECO:0000256" key="2">
    <source>
        <dbReference type="ARBA" id="ARBA00005992"/>
    </source>
</evidence>
<evidence type="ECO:0000256" key="4">
    <source>
        <dbReference type="ARBA" id="ARBA00022960"/>
    </source>
</evidence>
<keyword evidence="3" id="KW-0808">Transferase</keyword>
<keyword evidence="11" id="KW-1185">Reference proteome</keyword>
<comment type="caution">
    <text evidence="10">The sequence shown here is derived from an EMBL/GenBank/DDBJ whole genome shotgun (WGS) entry which is preliminary data.</text>
</comment>
<evidence type="ECO:0000256" key="3">
    <source>
        <dbReference type="ARBA" id="ARBA00022679"/>
    </source>
</evidence>
<dbReference type="CDD" id="cd16913">
    <property type="entry name" value="YkuD_like"/>
    <property type="match status" value="1"/>
</dbReference>
<evidence type="ECO:0000259" key="9">
    <source>
        <dbReference type="PROSITE" id="PS52029"/>
    </source>
</evidence>
<evidence type="ECO:0000256" key="8">
    <source>
        <dbReference type="SAM" id="SignalP"/>
    </source>
</evidence>
<dbReference type="InterPro" id="IPR045380">
    <property type="entry name" value="LD_TPept_scaffold_dom"/>
</dbReference>
<dbReference type="InterPro" id="IPR005490">
    <property type="entry name" value="LD_TPept_cat_dom"/>
</dbReference>
<dbReference type="SUPFAM" id="SSF47090">
    <property type="entry name" value="PGBD-like"/>
    <property type="match status" value="1"/>
</dbReference>
<accession>A0ABV7LHT6</accession>
<dbReference type="Gene3D" id="1.10.101.10">
    <property type="entry name" value="PGBD-like superfamily/PGBD"/>
    <property type="match status" value="1"/>
</dbReference>
<dbReference type="InterPro" id="IPR052905">
    <property type="entry name" value="LD-transpeptidase_YkuD-like"/>
</dbReference>
<dbReference type="PANTHER" id="PTHR41533:SF2">
    <property type="entry name" value="BLR7131 PROTEIN"/>
    <property type="match status" value="1"/>
</dbReference>
<dbReference type="InterPro" id="IPR038063">
    <property type="entry name" value="Transpep_catalytic_dom"/>
</dbReference>
<gene>
    <name evidence="10" type="ORF">ACFOEV_00090</name>
</gene>
<protein>
    <submittedName>
        <fullName evidence="10">Murein L,D-transpeptidase</fullName>
    </submittedName>
</protein>
<dbReference type="InterPro" id="IPR036366">
    <property type="entry name" value="PGBDSf"/>
</dbReference>